<sequence>MSRPEQKPYLIKVLSSTGRYGSIRYNKINTIFLFEDILSFQMIDILEPSKRSLESTTEYIFLSSTYKDIIKSSSQNFEVQSIKSDDILNFKDWWPSFYKKNPLSKESYGKSIPQHQKQSFARASFMHFEYSSSIKGAIITRDDFPYPTPCSHTFVLQKAIGVANISLSTEKAYMYGKVTIQRNKLLNLQQLEPCVEDEYKNFYREINQ</sequence>
<gene>
    <name evidence="1" type="ORF">QE152_g9487</name>
</gene>
<name>A0AAW1LYX2_POPJA</name>
<comment type="caution">
    <text evidence="1">The sequence shown here is derived from an EMBL/GenBank/DDBJ whole genome shotgun (WGS) entry which is preliminary data.</text>
</comment>
<evidence type="ECO:0000313" key="1">
    <source>
        <dbReference type="EMBL" id="KAK9738853.1"/>
    </source>
</evidence>
<organism evidence="1 2">
    <name type="scientific">Popillia japonica</name>
    <name type="common">Japanese beetle</name>
    <dbReference type="NCBI Taxonomy" id="7064"/>
    <lineage>
        <taxon>Eukaryota</taxon>
        <taxon>Metazoa</taxon>
        <taxon>Ecdysozoa</taxon>
        <taxon>Arthropoda</taxon>
        <taxon>Hexapoda</taxon>
        <taxon>Insecta</taxon>
        <taxon>Pterygota</taxon>
        <taxon>Neoptera</taxon>
        <taxon>Endopterygota</taxon>
        <taxon>Coleoptera</taxon>
        <taxon>Polyphaga</taxon>
        <taxon>Scarabaeiformia</taxon>
        <taxon>Scarabaeidae</taxon>
        <taxon>Rutelinae</taxon>
        <taxon>Popillia</taxon>
    </lineage>
</organism>
<accession>A0AAW1LYX2</accession>
<dbReference type="EMBL" id="JASPKY010000081">
    <property type="protein sequence ID" value="KAK9738853.1"/>
    <property type="molecule type" value="Genomic_DNA"/>
</dbReference>
<dbReference type="Proteomes" id="UP001458880">
    <property type="component" value="Unassembled WGS sequence"/>
</dbReference>
<keyword evidence="2" id="KW-1185">Reference proteome</keyword>
<dbReference type="AlphaFoldDB" id="A0AAW1LYX2"/>
<reference evidence="1 2" key="1">
    <citation type="journal article" date="2024" name="BMC Genomics">
        <title>De novo assembly and annotation of Popillia japonica's genome with initial clues to its potential as an invasive pest.</title>
        <authorList>
            <person name="Cucini C."/>
            <person name="Boschi S."/>
            <person name="Funari R."/>
            <person name="Cardaioli E."/>
            <person name="Iannotti N."/>
            <person name="Marturano G."/>
            <person name="Paoli F."/>
            <person name="Bruttini M."/>
            <person name="Carapelli A."/>
            <person name="Frati F."/>
            <person name="Nardi F."/>
        </authorList>
    </citation>
    <scope>NUCLEOTIDE SEQUENCE [LARGE SCALE GENOMIC DNA]</scope>
    <source>
        <strain evidence="1">DMR45628</strain>
    </source>
</reference>
<proteinExistence type="predicted"/>
<protein>
    <submittedName>
        <fullName evidence="1">Uncharacterized protein</fullName>
    </submittedName>
</protein>
<evidence type="ECO:0000313" key="2">
    <source>
        <dbReference type="Proteomes" id="UP001458880"/>
    </source>
</evidence>